<sequence length="98" mass="11900">MRGNIHVPYLRNILLYILIIQMMPDTKYENLLQYDLKIYRNDILEKEKKKNDLRNILFFPSLFWFNGQFCPPIPVVKYYSNLCAFKVKDYVTCSIHKF</sequence>
<feature type="chain" id="PRO_5005537071" evidence="1">
    <location>
        <begin position="29"/>
        <end position="98"/>
    </location>
</feature>
<protein>
    <submittedName>
        <fullName evidence="2">Uncharacterized protein</fullName>
    </submittedName>
</protein>
<gene>
    <name evidence="2" type="ORF">PFLG_02773</name>
</gene>
<evidence type="ECO:0000256" key="1">
    <source>
        <dbReference type="SAM" id="SignalP"/>
    </source>
</evidence>
<reference evidence="3" key="1">
    <citation type="submission" date="2015-07" db="EMBL/GenBank/DDBJ databases">
        <title>Annotation of Plasmodium falciparum RAJ116.</title>
        <authorList>
            <consortium name="The Broad Institute Genome Sequencing Platform"/>
            <person name="Volkman S.K."/>
            <person name="Neafsey D.E."/>
            <person name="Dash A.P."/>
            <person name="Chitnis C.E."/>
            <person name="Hartl D.L."/>
            <person name="Young S.K."/>
            <person name="Zeng Q."/>
            <person name="Koehrsen M."/>
            <person name="Alvarado L."/>
            <person name="Berlin A."/>
            <person name="Borenstein D."/>
            <person name="Chapman S.B."/>
            <person name="Chen Z."/>
            <person name="Engels R."/>
            <person name="Freedman E."/>
            <person name="Gellesch M."/>
            <person name="Goldberg J."/>
            <person name="Griggs A."/>
            <person name="Gujja S."/>
            <person name="Heilman E.R."/>
            <person name="Heiman D.I."/>
            <person name="Howarth C."/>
            <person name="Jen D."/>
            <person name="Larson L."/>
            <person name="Mehta T."/>
            <person name="Neiman D."/>
            <person name="Park D."/>
            <person name="Pearson M."/>
            <person name="Roberts A."/>
            <person name="Saif S."/>
            <person name="Shea T."/>
            <person name="Shenoy N."/>
            <person name="Sisk P."/>
            <person name="Stolte C."/>
            <person name="Sykes S."/>
            <person name="Walk T."/>
            <person name="White J."/>
            <person name="Yandava C."/>
            <person name="Haas B."/>
            <person name="Henn M.R."/>
            <person name="Nusbaum C."/>
            <person name="Birren B."/>
        </authorList>
    </citation>
    <scope>NUCLEOTIDE SEQUENCE [LARGE SCALE GENOMIC DNA]</scope>
    <source>
        <strain evidence="3">RAJ116</strain>
    </source>
</reference>
<keyword evidence="1" id="KW-0732">Signal</keyword>
<evidence type="ECO:0000313" key="2">
    <source>
        <dbReference type="EMBL" id="KNC37819.1"/>
    </source>
</evidence>
<organism evidence="2 3">
    <name type="scientific">Plasmodium falciparum RAJ116</name>
    <dbReference type="NCBI Taxonomy" id="580058"/>
    <lineage>
        <taxon>Eukaryota</taxon>
        <taxon>Sar</taxon>
        <taxon>Alveolata</taxon>
        <taxon>Apicomplexa</taxon>
        <taxon>Aconoidasida</taxon>
        <taxon>Haemosporida</taxon>
        <taxon>Plasmodiidae</taxon>
        <taxon>Plasmodium</taxon>
        <taxon>Plasmodium (Laverania)</taxon>
    </lineage>
</organism>
<name>A0A0L0D2E3_PLAFA</name>
<dbReference type="Proteomes" id="UP000054566">
    <property type="component" value="Unassembled WGS sequence"/>
</dbReference>
<evidence type="ECO:0000313" key="3">
    <source>
        <dbReference type="Proteomes" id="UP000054566"/>
    </source>
</evidence>
<reference evidence="3" key="2">
    <citation type="submission" date="2015-07" db="EMBL/GenBank/DDBJ databases">
        <title>The genome sequence of Plasmodium falciparum RAJ116.</title>
        <authorList>
            <consortium name="The Broad Institute Genome Sequencing Platform"/>
            <person name="Volkman S.K."/>
            <person name="Neafsey D.E."/>
            <person name="Dash A.P."/>
            <person name="Chitnis C.E."/>
            <person name="Hartl D.L."/>
            <person name="Young S.K."/>
            <person name="Kodira C.D."/>
            <person name="Zeng Q."/>
            <person name="Koehrsen M."/>
            <person name="Godfrey P."/>
            <person name="Alvarado L."/>
            <person name="Berlin A."/>
            <person name="Borenstein D."/>
            <person name="Chen Z."/>
            <person name="Engels R."/>
            <person name="Freedman E."/>
            <person name="Gellesch M."/>
            <person name="Goldberg J."/>
            <person name="Griggs A."/>
            <person name="Gujja S."/>
            <person name="Heiman D."/>
            <person name="Hepburn T."/>
            <person name="Howarth C."/>
            <person name="Jen D."/>
            <person name="Larson L."/>
            <person name="Lewis B."/>
            <person name="Mehta T."/>
            <person name="Park D."/>
            <person name="Pearson M."/>
            <person name="Roberts A."/>
            <person name="Saif S."/>
            <person name="Shea T."/>
            <person name="Shenoy N."/>
            <person name="Sisk P."/>
            <person name="Stolte C."/>
            <person name="Sykes S."/>
            <person name="Walk T."/>
            <person name="White J."/>
            <person name="Yandava C."/>
            <person name="Wirth D.F."/>
            <person name="Nusbaum C."/>
            <person name="Birren B."/>
        </authorList>
    </citation>
    <scope>NUCLEOTIDE SEQUENCE [LARGE SCALE GENOMIC DNA]</scope>
    <source>
        <strain evidence="3">RAJ116</strain>
    </source>
</reference>
<proteinExistence type="predicted"/>
<dbReference type="AlphaFoldDB" id="A0A0L0D2E3"/>
<accession>A0A0L0D2E3</accession>
<feature type="signal peptide" evidence="1">
    <location>
        <begin position="1"/>
        <end position="28"/>
    </location>
</feature>
<dbReference type="OrthoDB" id="371853at2759"/>
<dbReference type="EMBL" id="GG664703">
    <property type="protein sequence ID" value="KNC37819.1"/>
    <property type="molecule type" value="Genomic_DNA"/>
</dbReference>